<evidence type="ECO:0000313" key="1">
    <source>
        <dbReference type="EMBL" id="MFD1516896.1"/>
    </source>
</evidence>
<organism evidence="1 2">
    <name type="scientific">Pseudonocardia yunnanensis</name>
    <dbReference type="NCBI Taxonomy" id="58107"/>
    <lineage>
        <taxon>Bacteria</taxon>
        <taxon>Bacillati</taxon>
        <taxon>Actinomycetota</taxon>
        <taxon>Actinomycetes</taxon>
        <taxon>Pseudonocardiales</taxon>
        <taxon>Pseudonocardiaceae</taxon>
        <taxon>Pseudonocardia</taxon>
    </lineage>
</organism>
<comment type="caution">
    <text evidence="1">The sequence shown here is derived from an EMBL/GenBank/DDBJ whole genome shotgun (WGS) entry which is preliminary data.</text>
</comment>
<dbReference type="EMBL" id="JBHUCO010000005">
    <property type="protein sequence ID" value="MFD1516896.1"/>
    <property type="molecule type" value="Genomic_DNA"/>
</dbReference>
<protein>
    <submittedName>
        <fullName evidence="1">Uncharacterized protein</fullName>
    </submittedName>
</protein>
<reference evidence="2" key="1">
    <citation type="journal article" date="2019" name="Int. J. Syst. Evol. Microbiol.">
        <title>The Global Catalogue of Microorganisms (GCM) 10K type strain sequencing project: providing services to taxonomists for standard genome sequencing and annotation.</title>
        <authorList>
            <consortium name="The Broad Institute Genomics Platform"/>
            <consortium name="The Broad Institute Genome Sequencing Center for Infectious Disease"/>
            <person name="Wu L."/>
            <person name="Ma J."/>
        </authorList>
    </citation>
    <scope>NUCLEOTIDE SEQUENCE [LARGE SCALE GENOMIC DNA]</scope>
    <source>
        <strain evidence="2">CCM 7043</strain>
    </source>
</reference>
<dbReference type="Proteomes" id="UP001597114">
    <property type="component" value="Unassembled WGS sequence"/>
</dbReference>
<accession>A0ABW4EPJ5</accession>
<dbReference type="RefSeq" id="WP_344725784.1">
    <property type="nucleotide sequence ID" value="NZ_BAAAUS010000034.1"/>
</dbReference>
<name>A0ABW4EPJ5_9PSEU</name>
<keyword evidence="2" id="KW-1185">Reference proteome</keyword>
<sequence length="48" mass="5208">MNHSCVDPSCCLRRAAGGTDVLSVVHPLLLVRRRCVDLLKVATCLCRG</sequence>
<gene>
    <name evidence="1" type="ORF">ACFSJD_05325</name>
</gene>
<evidence type="ECO:0000313" key="2">
    <source>
        <dbReference type="Proteomes" id="UP001597114"/>
    </source>
</evidence>
<proteinExistence type="predicted"/>